<gene>
    <name evidence="1" type="ORF">STAS_15775</name>
</gene>
<reference evidence="2" key="1">
    <citation type="journal article" date="2019" name="Curr. Biol.">
        <title>Genome Sequence of Striga asiatica Provides Insight into the Evolution of Plant Parasitism.</title>
        <authorList>
            <person name="Yoshida S."/>
            <person name="Kim S."/>
            <person name="Wafula E.K."/>
            <person name="Tanskanen J."/>
            <person name="Kim Y.M."/>
            <person name="Honaas L."/>
            <person name="Yang Z."/>
            <person name="Spallek T."/>
            <person name="Conn C.E."/>
            <person name="Ichihashi Y."/>
            <person name="Cheong K."/>
            <person name="Cui S."/>
            <person name="Der J.P."/>
            <person name="Gundlach H."/>
            <person name="Jiao Y."/>
            <person name="Hori C."/>
            <person name="Ishida J.K."/>
            <person name="Kasahara H."/>
            <person name="Kiba T."/>
            <person name="Kim M.S."/>
            <person name="Koo N."/>
            <person name="Laohavisit A."/>
            <person name="Lee Y.H."/>
            <person name="Lumba S."/>
            <person name="McCourt P."/>
            <person name="Mortimer J.C."/>
            <person name="Mutuku J.M."/>
            <person name="Nomura T."/>
            <person name="Sasaki-Sekimoto Y."/>
            <person name="Seto Y."/>
            <person name="Wang Y."/>
            <person name="Wakatake T."/>
            <person name="Sakakibara H."/>
            <person name="Demura T."/>
            <person name="Yamaguchi S."/>
            <person name="Yoneyama K."/>
            <person name="Manabe R.I."/>
            <person name="Nelson D.C."/>
            <person name="Schulman A.H."/>
            <person name="Timko M.P."/>
            <person name="dePamphilis C.W."/>
            <person name="Choi D."/>
            <person name="Shirasu K."/>
        </authorList>
    </citation>
    <scope>NUCLEOTIDE SEQUENCE [LARGE SCALE GENOMIC DNA]</scope>
    <source>
        <strain evidence="2">cv. UVA1</strain>
    </source>
</reference>
<accession>A0A5A7Q2N3</accession>
<proteinExistence type="predicted"/>
<dbReference type="AlphaFoldDB" id="A0A5A7Q2N3"/>
<organism evidence="1 2">
    <name type="scientific">Striga asiatica</name>
    <name type="common">Asiatic witchweed</name>
    <name type="synonym">Buchnera asiatica</name>
    <dbReference type="NCBI Taxonomy" id="4170"/>
    <lineage>
        <taxon>Eukaryota</taxon>
        <taxon>Viridiplantae</taxon>
        <taxon>Streptophyta</taxon>
        <taxon>Embryophyta</taxon>
        <taxon>Tracheophyta</taxon>
        <taxon>Spermatophyta</taxon>
        <taxon>Magnoliopsida</taxon>
        <taxon>eudicotyledons</taxon>
        <taxon>Gunneridae</taxon>
        <taxon>Pentapetalae</taxon>
        <taxon>asterids</taxon>
        <taxon>lamiids</taxon>
        <taxon>Lamiales</taxon>
        <taxon>Orobanchaceae</taxon>
        <taxon>Buchnereae</taxon>
        <taxon>Striga</taxon>
    </lineage>
</organism>
<dbReference type="InterPro" id="IPR019651">
    <property type="entry name" value="Glutamate_DH_NAD-spec"/>
</dbReference>
<dbReference type="Proteomes" id="UP000325081">
    <property type="component" value="Unassembled WGS sequence"/>
</dbReference>
<comment type="caution">
    <text evidence="1">The sequence shown here is derived from an EMBL/GenBank/DDBJ whole genome shotgun (WGS) entry which is preliminary data.</text>
</comment>
<sequence>MVELIHTGLHPIHLPHPLNNRHRRILHHLLVGRRQPGCSPDCVPHFISIILEAVPSIDPPPVVIILPPVSRGIPHYPINLLFRQPPFFIGYSDPVCSARRPLFCRYTEYAVGVNFEAHVHILHVPRGRWDSLQYEPPEQDGCLHGGTVRNSLIRVNAPAQLLSLENKLQHLLNLGNPARASNQNDIMDGSLLHPSISQAALYRVDAFFEQVHVEILEFSAGNARVEVNSLVQTLNVHVGLSIGRENPLRPLASCPQPP</sequence>
<evidence type="ECO:0000313" key="2">
    <source>
        <dbReference type="Proteomes" id="UP000325081"/>
    </source>
</evidence>
<name>A0A5A7Q2N3_STRAF</name>
<dbReference type="OrthoDB" id="2017405at2759"/>
<dbReference type="EMBL" id="BKCP01005594">
    <property type="protein sequence ID" value="GER39171.1"/>
    <property type="molecule type" value="Genomic_DNA"/>
</dbReference>
<evidence type="ECO:0000313" key="1">
    <source>
        <dbReference type="EMBL" id="GER39171.1"/>
    </source>
</evidence>
<dbReference type="Pfam" id="PF10712">
    <property type="entry name" value="NAD-GH"/>
    <property type="match status" value="1"/>
</dbReference>
<protein>
    <submittedName>
        <fullName evidence="1">Nad-specific glutamate dehydrogenase</fullName>
    </submittedName>
</protein>
<keyword evidence="2" id="KW-1185">Reference proteome</keyword>